<protein>
    <submittedName>
        <fullName evidence="1">DUF664 domain-containing protein</fullName>
    </submittedName>
</protein>
<evidence type="ECO:0000313" key="2">
    <source>
        <dbReference type="Proteomes" id="UP000310458"/>
    </source>
</evidence>
<proteinExistence type="predicted"/>
<organism evidence="1 2">
    <name type="scientific">Nesterenkonia salmonea</name>
    <dbReference type="NCBI Taxonomy" id="1804987"/>
    <lineage>
        <taxon>Bacteria</taxon>
        <taxon>Bacillati</taxon>
        <taxon>Actinomycetota</taxon>
        <taxon>Actinomycetes</taxon>
        <taxon>Micrococcales</taxon>
        <taxon>Micrococcaceae</taxon>
        <taxon>Nesterenkonia</taxon>
    </lineage>
</organism>
<dbReference type="AlphaFoldDB" id="A0A5R9BD99"/>
<dbReference type="InterPro" id="IPR034660">
    <property type="entry name" value="DinB/YfiT-like"/>
</dbReference>
<reference evidence="1 2" key="1">
    <citation type="submission" date="2019-05" db="EMBL/GenBank/DDBJ databases">
        <title>Nesterenkonia sp. GY074 isolated from the Southern Atlantic Ocean.</title>
        <authorList>
            <person name="Zhang G."/>
        </authorList>
    </citation>
    <scope>NUCLEOTIDE SEQUENCE [LARGE SCALE GENOMIC DNA]</scope>
    <source>
        <strain evidence="1 2">GY074</strain>
    </source>
</reference>
<name>A0A5R9BD99_9MICC</name>
<dbReference type="Proteomes" id="UP000310458">
    <property type="component" value="Unassembled WGS sequence"/>
</dbReference>
<dbReference type="InterPro" id="IPR007061">
    <property type="entry name" value="MST-like"/>
</dbReference>
<keyword evidence="2" id="KW-1185">Reference proteome</keyword>
<sequence>MKTIPTAGRCESLTSEATAQSVLVEFILRKFDELVDLISQLDDDAANTTTQQRGSNSVVQLLVHCCGMMRRWSASVNLGIAVPRNRDAEFTAHMPVTDVLGLAARTRAAFLHDAEQTDLAATPVEVPPGREDFWTVNCEGVLLHVFEELSQHLGQAEITRDVVVRSGVTGPQLG</sequence>
<dbReference type="EMBL" id="VAVZ01000008">
    <property type="protein sequence ID" value="TLP98605.1"/>
    <property type="molecule type" value="Genomic_DNA"/>
</dbReference>
<dbReference type="SUPFAM" id="SSF109854">
    <property type="entry name" value="DinB/YfiT-like putative metalloenzymes"/>
    <property type="match status" value="1"/>
</dbReference>
<dbReference type="OrthoDB" id="4807647at2"/>
<gene>
    <name evidence="1" type="ORF">FEF26_04195</name>
</gene>
<comment type="caution">
    <text evidence="1">The sequence shown here is derived from an EMBL/GenBank/DDBJ whole genome shotgun (WGS) entry which is preliminary data.</text>
</comment>
<dbReference type="Gene3D" id="1.20.120.450">
    <property type="entry name" value="dinb family like domain"/>
    <property type="match status" value="1"/>
</dbReference>
<evidence type="ECO:0000313" key="1">
    <source>
        <dbReference type="EMBL" id="TLP98605.1"/>
    </source>
</evidence>
<accession>A0A5R9BD99</accession>
<dbReference type="Pfam" id="PF04978">
    <property type="entry name" value="MST"/>
    <property type="match status" value="1"/>
</dbReference>